<comment type="caution">
    <text evidence="1">The sequence shown here is derived from an EMBL/GenBank/DDBJ whole genome shotgun (WGS) entry which is preliminary data.</text>
</comment>
<organism evidence="1 2">
    <name type="scientific">Letharia lupina</name>
    <dbReference type="NCBI Taxonomy" id="560253"/>
    <lineage>
        <taxon>Eukaryota</taxon>
        <taxon>Fungi</taxon>
        <taxon>Dikarya</taxon>
        <taxon>Ascomycota</taxon>
        <taxon>Pezizomycotina</taxon>
        <taxon>Lecanoromycetes</taxon>
        <taxon>OSLEUM clade</taxon>
        <taxon>Lecanoromycetidae</taxon>
        <taxon>Lecanorales</taxon>
        <taxon>Lecanorineae</taxon>
        <taxon>Parmeliaceae</taxon>
        <taxon>Letharia</taxon>
    </lineage>
</organism>
<proteinExistence type="predicted"/>
<reference evidence="1 2" key="1">
    <citation type="journal article" date="2020" name="Genomics">
        <title>Complete, high-quality genomes from long-read metagenomic sequencing of two wolf lichen thalli reveals enigmatic genome architecture.</title>
        <authorList>
            <person name="McKenzie S.K."/>
            <person name="Walston R.F."/>
            <person name="Allen J.L."/>
        </authorList>
    </citation>
    <scope>NUCLEOTIDE SEQUENCE [LARGE SCALE GENOMIC DNA]</scope>
    <source>
        <strain evidence="1">WasteWater1</strain>
    </source>
</reference>
<protein>
    <recommendedName>
        <fullName evidence="3">Dienelactone hydrolase domain-containing protein</fullName>
    </recommendedName>
</protein>
<dbReference type="RefSeq" id="XP_037147318.1">
    <property type="nucleotide sequence ID" value="XM_037297193.1"/>
</dbReference>
<dbReference type="Proteomes" id="UP000593566">
    <property type="component" value="Unassembled WGS sequence"/>
</dbReference>
<dbReference type="Gene3D" id="3.40.50.1820">
    <property type="entry name" value="alpha/beta hydrolase"/>
    <property type="match status" value="1"/>
</dbReference>
<evidence type="ECO:0000313" key="2">
    <source>
        <dbReference type="Proteomes" id="UP000593566"/>
    </source>
</evidence>
<evidence type="ECO:0000313" key="1">
    <source>
        <dbReference type="EMBL" id="KAF6217883.1"/>
    </source>
</evidence>
<gene>
    <name evidence="1" type="ORF">HO133_006295</name>
</gene>
<dbReference type="PANTHER" id="PTHR17630">
    <property type="entry name" value="DIENELACTONE HYDROLASE"/>
    <property type="match status" value="1"/>
</dbReference>
<name>A0A8H6C6V1_9LECA</name>
<dbReference type="AlphaFoldDB" id="A0A8H6C6V1"/>
<dbReference type="PANTHER" id="PTHR17630:SF105">
    <property type="entry name" value="DIENELACTONE HYDROLASE FAMILY PROTEIN (AFU_ORTHOLOGUE AFUA_4G08790)"/>
    <property type="match status" value="1"/>
</dbReference>
<evidence type="ECO:0008006" key="3">
    <source>
        <dbReference type="Google" id="ProtNLM"/>
    </source>
</evidence>
<dbReference type="EMBL" id="JACCJB010000024">
    <property type="protein sequence ID" value="KAF6217883.1"/>
    <property type="molecule type" value="Genomic_DNA"/>
</dbReference>
<accession>A0A8H6C6V1</accession>
<dbReference type="InterPro" id="IPR029058">
    <property type="entry name" value="AB_hydrolase_fold"/>
</dbReference>
<sequence length="173" mass="18442">MSCPDCFKVPVHDHAEAIGQFETLYGWKTYVTGDANAKSAILYLPDAFGLKLVNNKLLAGRYAAVAPGANFFTRLWCSFQTGPVIISFSTFGAAPKAYPEVLMYARAMHADLAPGEKLGVAGFCWGGYGSTNSCTEKATEGGSEPLIDAQFNGHPSQLKTPDMIVDAIAAKVP</sequence>
<dbReference type="GeneID" id="59334696"/>
<keyword evidence="2" id="KW-1185">Reference proteome</keyword>